<sequence>MFHAFATIVRWTYKSRFVYNEIVSTEHLEKEDILMPNASELGRRIAALRKEKGYTQEKIGDLLNVTPQAISKWEQGNAFPDTLLLPPLARLLGVSIDYLLTGENVAGKAGPYDGAYQKEEFYWGIQPSELAEQIVNILQGDTENRRLLDIGSGEGRDAIYFAKCGFQVDALELSAPGVEKIKHYSQLSGYAVRVLQADMIGYDLSETYDVIYSCGSLQFLPLSERRKHFDKYKQQTKPGGLNAHLVFVEKPFIKLAPDWEKNEFFFSSGDLAGFYHDWEILRCEETIIDCNSAGVPHRHAVNCILARKIEA</sequence>
<evidence type="ECO:0000259" key="2">
    <source>
        <dbReference type="PROSITE" id="PS50943"/>
    </source>
</evidence>
<dbReference type="AlphaFoldDB" id="A0A212LZM1"/>
<dbReference type="Pfam" id="PF01381">
    <property type="entry name" value="HTH_3"/>
    <property type="match status" value="1"/>
</dbReference>
<dbReference type="EMBL" id="FMJE01000005">
    <property type="protein sequence ID" value="SCM82849.1"/>
    <property type="molecule type" value="Genomic_DNA"/>
</dbReference>
<dbReference type="PANTHER" id="PTHR46558">
    <property type="entry name" value="TRACRIPTIONAL REGULATORY PROTEIN-RELATED-RELATED"/>
    <property type="match status" value="1"/>
</dbReference>
<accession>A0A212LZM1</accession>
<dbReference type="InterPro" id="IPR029063">
    <property type="entry name" value="SAM-dependent_MTases_sf"/>
</dbReference>
<dbReference type="SUPFAM" id="SSF53335">
    <property type="entry name" value="S-adenosyl-L-methionine-dependent methyltransferases"/>
    <property type="match status" value="1"/>
</dbReference>
<reference evidence="3" key="1">
    <citation type="submission" date="2016-08" db="EMBL/GenBank/DDBJ databases">
        <authorList>
            <person name="Seilhamer J.J."/>
        </authorList>
    </citation>
    <scope>NUCLEOTIDE SEQUENCE</scope>
    <source>
        <strain evidence="3">86</strain>
    </source>
</reference>
<proteinExistence type="predicted"/>
<dbReference type="SMART" id="SM00530">
    <property type="entry name" value="HTH_XRE"/>
    <property type="match status" value="1"/>
</dbReference>
<evidence type="ECO:0000256" key="1">
    <source>
        <dbReference type="ARBA" id="ARBA00023125"/>
    </source>
</evidence>
<dbReference type="InterPro" id="IPR015985">
    <property type="entry name" value="TehB-like_dom"/>
</dbReference>
<gene>
    <name evidence="3" type="ORF">KL86SPO_50621</name>
</gene>
<dbReference type="PROSITE" id="PS50943">
    <property type="entry name" value="HTH_CROC1"/>
    <property type="match status" value="1"/>
</dbReference>
<dbReference type="CDD" id="cd02440">
    <property type="entry name" value="AdoMet_MTases"/>
    <property type="match status" value="1"/>
</dbReference>
<dbReference type="GO" id="GO:0003677">
    <property type="term" value="F:DNA binding"/>
    <property type="evidence" value="ECO:0007669"/>
    <property type="project" value="UniProtKB-KW"/>
</dbReference>
<feature type="domain" description="HTH cro/C1-type" evidence="2">
    <location>
        <begin position="45"/>
        <end position="99"/>
    </location>
</feature>
<dbReference type="CDD" id="cd00093">
    <property type="entry name" value="HTH_XRE"/>
    <property type="match status" value="1"/>
</dbReference>
<keyword evidence="1" id="KW-0238">DNA-binding</keyword>
<dbReference type="PANTHER" id="PTHR46558:SF11">
    <property type="entry name" value="HTH-TYPE TRANSCRIPTIONAL REGULATOR XRE"/>
    <property type="match status" value="1"/>
</dbReference>
<dbReference type="Pfam" id="PF03848">
    <property type="entry name" value="TehB"/>
    <property type="match status" value="1"/>
</dbReference>
<dbReference type="SUPFAM" id="SSF47413">
    <property type="entry name" value="lambda repressor-like DNA-binding domains"/>
    <property type="match status" value="1"/>
</dbReference>
<dbReference type="Gene3D" id="1.10.260.40">
    <property type="entry name" value="lambda repressor-like DNA-binding domains"/>
    <property type="match status" value="1"/>
</dbReference>
<organism evidence="3">
    <name type="scientific">uncultured Sporomusa sp</name>
    <dbReference type="NCBI Taxonomy" id="307249"/>
    <lineage>
        <taxon>Bacteria</taxon>
        <taxon>Bacillati</taxon>
        <taxon>Bacillota</taxon>
        <taxon>Negativicutes</taxon>
        <taxon>Selenomonadales</taxon>
        <taxon>Sporomusaceae</taxon>
        <taxon>Sporomusa</taxon>
        <taxon>environmental samples</taxon>
    </lineage>
</organism>
<name>A0A212LZM1_9FIRM</name>
<dbReference type="InterPro" id="IPR010982">
    <property type="entry name" value="Lambda_DNA-bd_dom_sf"/>
</dbReference>
<evidence type="ECO:0000313" key="3">
    <source>
        <dbReference type="EMBL" id="SCM82849.1"/>
    </source>
</evidence>
<dbReference type="InterPro" id="IPR001387">
    <property type="entry name" value="Cro/C1-type_HTH"/>
</dbReference>
<protein>
    <submittedName>
        <fullName evidence="3">Putative transcriptional regulator</fullName>
    </submittedName>
</protein>
<dbReference type="Gene3D" id="3.40.50.150">
    <property type="entry name" value="Vaccinia Virus protein VP39"/>
    <property type="match status" value="1"/>
</dbReference>